<dbReference type="PROSITE" id="PS51257">
    <property type="entry name" value="PROKAR_LIPOPROTEIN"/>
    <property type="match status" value="1"/>
</dbReference>
<sequence length="127" mass="14976">MKRVLYLLILPLLFACSDNSIEKWRGKYAYVADEVIDFTLTVNNDRNCLYEGKGIQTFYKVECKPRIDHDSLKIYFVKTLEGAFYPENWMNKALPIITLYYKDNTLYTDEGQLNKEIKGGQILFKRK</sequence>
<gene>
    <name evidence="1" type="ORF">GO621_14140</name>
</gene>
<accession>A0A7K1SZI3</accession>
<dbReference type="InterPro" id="IPR046033">
    <property type="entry name" value="DUF5991"/>
</dbReference>
<evidence type="ECO:0000313" key="1">
    <source>
        <dbReference type="EMBL" id="MVN22668.1"/>
    </source>
</evidence>
<dbReference type="Pfam" id="PF19453">
    <property type="entry name" value="DUF5991"/>
    <property type="match status" value="1"/>
</dbReference>
<reference evidence="1 2" key="1">
    <citation type="submission" date="2019-12" db="EMBL/GenBank/DDBJ databases">
        <title>Mucilaginibacter sp. HMF7410 genome sequencing and assembly.</title>
        <authorList>
            <person name="Kang H."/>
            <person name="Cha I."/>
            <person name="Kim H."/>
            <person name="Joh K."/>
        </authorList>
    </citation>
    <scope>NUCLEOTIDE SEQUENCE [LARGE SCALE GENOMIC DNA]</scope>
    <source>
        <strain evidence="1 2">HMF7410</strain>
    </source>
</reference>
<name>A0A7K1SZI3_9SPHI</name>
<protein>
    <recommendedName>
        <fullName evidence="3">Lipoprotein</fullName>
    </recommendedName>
</protein>
<dbReference type="EMBL" id="WPIK01000013">
    <property type="protein sequence ID" value="MVN22668.1"/>
    <property type="molecule type" value="Genomic_DNA"/>
</dbReference>
<organism evidence="1 2">
    <name type="scientific">Mucilaginibacter arboris</name>
    <dbReference type="NCBI Taxonomy" id="2682090"/>
    <lineage>
        <taxon>Bacteria</taxon>
        <taxon>Pseudomonadati</taxon>
        <taxon>Bacteroidota</taxon>
        <taxon>Sphingobacteriia</taxon>
        <taxon>Sphingobacteriales</taxon>
        <taxon>Sphingobacteriaceae</taxon>
        <taxon>Mucilaginibacter</taxon>
    </lineage>
</organism>
<keyword evidence="2" id="KW-1185">Reference proteome</keyword>
<dbReference type="Proteomes" id="UP000462014">
    <property type="component" value="Unassembled WGS sequence"/>
</dbReference>
<dbReference type="RefSeq" id="WP_157568156.1">
    <property type="nucleotide sequence ID" value="NZ_WPIK01000013.1"/>
</dbReference>
<evidence type="ECO:0000313" key="2">
    <source>
        <dbReference type="Proteomes" id="UP000462014"/>
    </source>
</evidence>
<comment type="caution">
    <text evidence="1">The sequence shown here is derived from an EMBL/GenBank/DDBJ whole genome shotgun (WGS) entry which is preliminary data.</text>
</comment>
<dbReference type="AlphaFoldDB" id="A0A7K1SZI3"/>
<evidence type="ECO:0008006" key="3">
    <source>
        <dbReference type="Google" id="ProtNLM"/>
    </source>
</evidence>
<proteinExistence type="predicted"/>